<protein>
    <submittedName>
        <fullName evidence="2">Uncharacterized protein</fullName>
    </submittedName>
</protein>
<name>A0A9N7MNB4_STRHE</name>
<organism evidence="2 3">
    <name type="scientific">Striga hermonthica</name>
    <name type="common">Purple witchweed</name>
    <name type="synonym">Buchnera hermonthica</name>
    <dbReference type="NCBI Taxonomy" id="68872"/>
    <lineage>
        <taxon>Eukaryota</taxon>
        <taxon>Viridiplantae</taxon>
        <taxon>Streptophyta</taxon>
        <taxon>Embryophyta</taxon>
        <taxon>Tracheophyta</taxon>
        <taxon>Spermatophyta</taxon>
        <taxon>Magnoliopsida</taxon>
        <taxon>eudicotyledons</taxon>
        <taxon>Gunneridae</taxon>
        <taxon>Pentapetalae</taxon>
        <taxon>asterids</taxon>
        <taxon>lamiids</taxon>
        <taxon>Lamiales</taxon>
        <taxon>Orobanchaceae</taxon>
        <taxon>Buchnereae</taxon>
        <taxon>Striga</taxon>
    </lineage>
</organism>
<dbReference type="EMBL" id="CACSLK010006871">
    <property type="protein sequence ID" value="CAA0810803.1"/>
    <property type="molecule type" value="Genomic_DNA"/>
</dbReference>
<sequence>GAVCEPLDTIGDSRHWFVAYRQSKHTIFITRSPRSPSISRACNSALSIPTPTRSRTSPALMSSVPPKPTRLRPSPAYVHASPPADTDTARRLKNATSRAWHARRRLSRRAGEARYADGQARAEDDALDIIGAERGIERASDGMHARTCLGVRGLGELLDARYTHSHTDLSIGGSSPDPTPGVRVICRFSAFYRQGQESIYSKPDPDAYTCIRVIVILGLDLVDAYIKALPLVNLIIRESIQTSELLFKLSALVFFLNSLATLFVRKAAS</sequence>
<evidence type="ECO:0000313" key="2">
    <source>
        <dbReference type="EMBL" id="CAA0810803.1"/>
    </source>
</evidence>
<proteinExistence type="predicted"/>
<feature type="non-terminal residue" evidence="2">
    <location>
        <position position="1"/>
    </location>
</feature>
<dbReference type="AlphaFoldDB" id="A0A9N7MNB4"/>
<dbReference type="Proteomes" id="UP001153555">
    <property type="component" value="Unassembled WGS sequence"/>
</dbReference>
<evidence type="ECO:0000256" key="1">
    <source>
        <dbReference type="SAM" id="MobiDB-lite"/>
    </source>
</evidence>
<feature type="region of interest" description="Disordered" evidence="1">
    <location>
        <begin position="33"/>
        <end position="100"/>
    </location>
</feature>
<accession>A0A9N7MNB4</accession>
<evidence type="ECO:0000313" key="3">
    <source>
        <dbReference type="Proteomes" id="UP001153555"/>
    </source>
</evidence>
<feature type="compositionally biased region" description="Polar residues" evidence="1">
    <location>
        <begin position="41"/>
        <end position="60"/>
    </location>
</feature>
<keyword evidence="3" id="KW-1185">Reference proteome</keyword>
<gene>
    <name evidence="2" type="ORF">SHERM_12289</name>
</gene>
<comment type="caution">
    <text evidence="2">The sequence shown here is derived from an EMBL/GenBank/DDBJ whole genome shotgun (WGS) entry which is preliminary data.</text>
</comment>
<feature type="non-terminal residue" evidence="2">
    <location>
        <position position="269"/>
    </location>
</feature>
<reference evidence="2" key="1">
    <citation type="submission" date="2019-12" db="EMBL/GenBank/DDBJ databases">
        <authorList>
            <person name="Scholes J."/>
        </authorList>
    </citation>
    <scope>NUCLEOTIDE SEQUENCE</scope>
</reference>